<accession>A0A0N1F4J4</accession>
<comment type="similarity">
    <text evidence="1">Belongs to the HyuE racemase family.</text>
</comment>
<evidence type="ECO:0000313" key="3">
    <source>
        <dbReference type="Proteomes" id="UP000037822"/>
    </source>
</evidence>
<dbReference type="RefSeq" id="WP_054208785.1">
    <property type="nucleotide sequence ID" value="NZ_LGSZ01000031.1"/>
</dbReference>
<comment type="caution">
    <text evidence="2">The sequence shown here is derived from an EMBL/GenBank/DDBJ whole genome shotgun (WGS) entry which is preliminary data.</text>
</comment>
<dbReference type="InterPro" id="IPR015942">
    <property type="entry name" value="Asp/Glu/hydantoin_racemase"/>
</dbReference>
<dbReference type="InterPro" id="IPR053714">
    <property type="entry name" value="Iso_Racemase_Enz_sf"/>
</dbReference>
<dbReference type="Proteomes" id="UP000037822">
    <property type="component" value="Unassembled WGS sequence"/>
</dbReference>
<dbReference type="AlphaFoldDB" id="A0A0N1F4J4"/>
<dbReference type="GO" id="GO:0047661">
    <property type="term" value="F:amino-acid racemase activity"/>
    <property type="evidence" value="ECO:0007669"/>
    <property type="project" value="InterPro"/>
</dbReference>
<dbReference type="EMBL" id="LGSZ01000031">
    <property type="protein sequence ID" value="KPH81233.1"/>
    <property type="molecule type" value="Genomic_DNA"/>
</dbReference>
<dbReference type="PATRIC" id="fig|1526658.3.peg.5365"/>
<dbReference type="Pfam" id="PF01177">
    <property type="entry name" value="Asp_Glu_race"/>
    <property type="match status" value="1"/>
</dbReference>
<evidence type="ECO:0000256" key="1">
    <source>
        <dbReference type="ARBA" id="ARBA00038414"/>
    </source>
</evidence>
<sequence length="230" mass="23839">MTDTTEPTPRIALIHALEESVLPARAAFAAHWPQANAFDLLDTSLAIDLAARGSLDQAMTERFLTLGRYAAATEGTAGPAQAILFTCSAFGPAIDAVKRALPIPVLRPNESAFAEALAFGGRIGLIVTFAPSLPSLTQELNEMASRPVDVTGIVVEGALAALKAGDGAIHDRLVAEAAARLTGIDTLILGQFSLARAKPAIEAATGLRVVTTPEAAIRGLKRALQTGKPA</sequence>
<organism evidence="2 3">
    <name type="scientific">Bosea vaviloviae</name>
    <dbReference type="NCBI Taxonomy" id="1526658"/>
    <lineage>
        <taxon>Bacteria</taxon>
        <taxon>Pseudomonadati</taxon>
        <taxon>Pseudomonadota</taxon>
        <taxon>Alphaproteobacteria</taxon>
        <taxon>Hyphomicrobiales</taxon>
        <taxon>Boseaceae</taxon>
        <taxon>Bosea</taxon>
    </lineage>
</organism>
<dbReference type="Gene3D" id="3.40.50.12500">
    <property type="match status" value="1"/>
</dbReference>
<evidence type="ECO:0000313" key="2">
    <source>
        <dbReference type="EMBL" id="KPH81233.1"/>
    </source>
</evidence>
<protein>
    <recommendedName>
        <fullName evidence="4">Arylsulfatase</fullName>
    </recommendedName>
</protein>
<evidence type="ECO:0008006" key="4">
    <source>
        <dbReference type="Google" id="ProtNLM"/>
    </source>
</evidence>
<reference evidence="2 3" key="1">
    <citation type="submission" date="2015-07" db="EMBL/GenBank/DDBJ databases">
        <title>Whole genome sequencing of Bosea vaviloviae isolated from cave pool.</title>
        <authorList>
            <person name="Tan N.E.H."/>
            <person name="Lee Y.P."/>
            <person name="Gan H.M."/>
            <person name="Barton H."/>
            <person name="Savka M.A."/>
        </authorList>
    </citation>
    <scope>NUCLEOTIDE SEQUENCE [LARGE SCALE GENOMIC DNA]</scope>
    <source>
        <strain evidence="2 3">SD260</strain>
    </source>
</reference>
<proteinExistence type="inferred from homology"/>
<dbReference type="OrthoDB" id="978447at2"/>
<name>A0A0N1F4J4_9HYPH</name>
<keyword evidence="3" id="KW-1185">Reference proteome</keyword>
<gene>
    <name evidence="2" type="ORF">AE618_09380</name>
</gene>